<feature type="region of interest" description="Disordered" evidence="1">
    <location>
        <begin position="1"/>
        <end position="88"/>
    </location>
</feature>
<dbReference type="Proteomes" id="UP001337655">
    <property type="component" value="Unassembled WGS sequence"/>
</dbReference>
<dbReference type="EMBL" id="JAVRRT010000017">
    <property type="protein sequence ID" value="KAK5165161.1"/>
    <property type="molecule type" value="Genomic_DNA"/>
</dbReference>
<reference evidence="2 3" key="1">
    <citation type="submission" date="2023-08" db="EMBL/GenBank/DDBJ databases">
        <title>Black Yeasts Isolated from many extreme environments.</title>
        <authorList>
            <person name="Coleine C."/>
            <person name="Stajich J.E."/>
            <person name="Selbmann L."/>
        </authorList>
    </citation>
    <scope>NUCLEOTIDE SEQUENCE [LARGE SCALE GENOMIC DNA]</scope>
    <source>
        <strain evidence="2 3">CCFEE 5935</strain>
    </source>
</reference>
<comment type="caution">
    <text evidence="2">The sequence shown here is derived from an EMBL/GenBank/DDBJ whole genome shotgun (WGS) entry which is preliminary data.</text>
</comment>
<keyword evidence="3" id="KW-1185">Reference proteome</keyword>
<organism evidence="2 3">
    <name type="scientific">Saxophila tyrrhenica</name>
    <dbReference type="NCBI Taxonomy" id="1690608"/>
    <lineage>
        <taxon>Eukaryota</taxon>
        <taxon>Fungi</taxon>
        <taxon>Dikarya</taxon>
        <taxon>Ascomycota</taxon>
        <taxon>Pezizomycotina</taxon>
        <taxon>Dothideomycetes</taxon>
        <taxon>Dothideomycetidae</taxon>
        <taxon>Mycosphaerellales</taxon>
        <taxon>Extremaceae</taxon>
        <taxon>Saxophila</taxon>
    </lineage>
</organism>
<dbReference type="GeneID" id="89930591"/>
<protein>
    <submittedName>
        <fullName evidence="2">Uncharacterized protein</fullName>
    </submittedName>
</protein>
<dbReference type="RefSeq" id="XP_064655304.1">
    <property type="nucleotide sequence ID" value="XM_064806487.1"/>
</dbReference>
<gene>
    <name evidence="2" type="ORF">LTR77_009259</name>
</gene>
<name>A0AAV9NYX8_9PEZI</name>
<feature type="compositionally biased region" description="Polar residues" evidence="1">
    <location>
        <begin position="28"/>
        <end position="44"/>
    </location>
</feature>
<proteinExistence type="predicted"/>
<evidence type="ECO:0000313" key="2">
    <source>
        <dbReference type="EMBL" id="KAK5165161.1"/>
    </source>
</evidence>
<dbReference type="AlphaFoldDB" id="A0AAV9NYX8"/>
<sequence>MEKATEETAMGNRTSHIAAEIQDHASFQAITMRSNEQGIGNSSGHIGARSQAEESQAVADGGQEAEDRSKTPPAQALQPREACEGSTAGEEVAVARLDALESRAEADRQAAARSQQLVREEQDRRKMPPPPQVPKRKRDRHAITADGDVLVALTSRLKRRKEAEQQYGVRRGHLSNLATSIVTAWSAPFVLSVDRVEDVFDMPLKRGLQCACTVRRPRAAMPLFLLDTAINSTRKRAGQSKVEISREKFDPSIPLIRQLEMQLGLLRRFRFSAYAHMEMDWPKQSYLVQDYFKQLAEEERLSFLKTCVNAGDHDRLQKKPDDPFSNELCTCGSWEANVAAYQQAVDQMERYQVQASLKRSSTMRREGTESPPVIIQDCTCGSVRTERRTPRKAVALWMVAAALFHVRGVDAFVLDTGYPSAIDLDPEYDNVCAVEAALEAIRKRDPDVFDSFTKAQWELQPRRVQNHFQSLAQYEEGVYEEDPWYQHEAVSNADVRFGSLACICGAVEVNLAANGVDLGELVDVSPAVDGAALSAL</sequence>
<evidence type="ECO:0000313" key="3">
    <source>
        <dbReference type="Proteomes" id="UP001337655"/>
    </source>
</evidence>
<evidence type="ECO:0000256" key="1">
    <source>
        <dbReference type="SAM" id="MobiDB-lite"/>
    </source>
</evidence>
<accession>A0AAV9NYX8</accession>
<feature type="region of interest" description="Disordered" evidence="1">
    <location>
        <begin position="105"/>
        <end position="140"/>
    </location>
</feature>